<gene>
    <name evidence="5" type="ORF">MCOS_LOCUS10526</name>
</gene>
<dbReference type="STRING" id="53468.A0A0R3URM0"/>
<name>A0A0R3URM0_MESCO</name>
<protein>
    <recommendedName>
        <fullName evidence="3">peptidylprolyl isomerase</fullName>
        <ecNumber evidence="3">5.2.1.8</ecNumber>
    </recommendedName>
</protein>
<dbReference type="GO" id="GO:0012505">
    <property type="term" value="C:endomembrane system"/>
    <property type="evidence" value="ECO:0007669"/>
    <property type="project" value="TreeGrafter"/>
</dbReference>
<dbReference type="GO" id="GO:0003755">
    <property type="term" value="F:peptidyl-prolyl cis-trans isomerase activity"/>
    <property type="evidence" value="ECO:0007669"/>
    <property type="project" value="UniProtKB-KW"/>
</dbReference>
<evidence type="ECO:0000256" key="2">
    <source>
        <dbReference type="ARBA" id="ARBA00022803"/>
    </source>
</evidence>
<dbReference type="EC" id="5.2.1.8" evidence="3"/>
<dbReference type="InterPro" id="IPR001179">
    <property type="entry name" value="PPIase_FKBP_dom"/>
</dbReference>
<accession>A0A0R3URM0</accession>
<keyword evidence="3" id="KW-0697">Rotamase</keyword>
<proteinExistence type="predicted"/>
<dbReference type="InterPro" id="IPR046357">
    <property type="entry name" value="PPIase_dom_sf"/>
</dbReference>
<dbReference type="GO" id="GO:0044183">
    <property type="term" value="F:protein folding chaperone"/>
    <property type="evidence" value="ECO:0007669"/>
    <property type="project" value="TreeGrafter"/>
</dbReference>
<dbReference type="InterPro" id="IPR050754">
    <property type="entry name" value="FKBP4/5/8-like"/>
</dbReference>
<dbReference type="Gene3D" id="3.10.50.40">
    <property type="match status" value="1"/>
</dbReference>
<feature type="domain" description="PPIase FKBP-type" evidence="4">
    <location>
        <begin position="56"/>
        <end position="131"/>
    </location>
</feature>
<dbReference type="SUPFAM" id="SSF48452">
    <property type="entry name" value="TPR-like"/>
    <property type="match status" value="1"/>
</dbReference>
<dbReference type="Gene3D" id="1.25.40.10">
    <property type="entry name" value="Tetratricopeptide repeat domain"/>
    <property type="match status" value="1"/>
</dbReference>
<dbReference type="Proteomes" id="UP000267029">
    <property type="component" value="Unassembled WGS sequence"/>
</dbReference>
<evidence type="ECO:0000313" key="5">
    <source>
        <dbReference type="EMBL" id="VDD84523.1"/>
    </source>
</evidence>
<keyword evidence="6" id="KW-1185">Reference proteome</keyword>
<sequence length="241" mass="26553">MEVVEPLAVKQVPMKESEASNCETRDFEVVDILGNGLVTKKVIEKGLGQDSRPNYGDSAVISYKGWLEDGSLVEEAEHLAIVIGDGECIHAFDLALPLAELKELFELKTDSRFAYGDLGNIMSGFNSKASLHIWLYRRNEFQYALTCYTKAVEILMKKSEEPVTPSSESFPPCTPAQLLDLEIKLRNNVAATQLKLEAFAAAAKTCDIVLHLDPTNRKALYRKGQASSPIATLLLAFTGKL</sequence>
<dbReference type="SUPFAM" id="SSF54534">
    <property type="entry name" value="FKBP-like"/>
    <property type="match status" value="1"/>
</dbReference>
<organism evidence="5 6">
    <name type="scientific">Mesocestoides corti</name>
    <name type="common">Flatworm</name>
    <dbReference type="NCBI Taxonomy" id="53468"/>
    <lineage>
        <taxon>Eukaryota</taxon>
        <taxon>Metazoa</taxon>
        <taxon>Spiralia</taxon>
        <taxon>Lophotrochozoa</taxon>
        <taxon>Platyhelminthes</taxon>
        <taxon>Cestoda</taxon>
        <taxon>Eucestoda</taxon>
        <taxon>Cyclophyllidea</taxon>
        <taxon>Mesocestoididae</taxon>
        <taxon>Mesocestoides</taxon>
    </lineage>
</organism>
<dbReference type="InterPro" id="IPR011990">
    <property type="entry name" value="TPR-like_helical_dom_sf"/>
</dbReference>
<evidence type="ECO:0000256" key="1">
    <source>
        <dbReference type="ARBA" id="ARBA00022737"/>
    </source>
</evidence>
<evidence type="ECO:0000259" key="4">
    <source>
        <dbReference type="PROSITE" id="PS50059"/>
    </source>
</evidence>
<dbReference type="GO" id="GO:0005740">
    <property type="term" value="C:mitochondrial envelope"/>
    <property type="evidence" value="ECO:0007669"/>
    <property type="project" value="TreeGrafter"/>
</dbReference>
<reference evidence="5 6" key="1">
    <citation type="submission" date="2018-10" db="EMBL/GenBank/DDBJ databases">
        <authorList>
            <consortium name="Pathogen Informatics"/>
        </authorList>
    </citation>
    <scope>NUCLEOTIDE SEQUENCE [LARGE SCALE GENOMIC DNA]</scope>
</reference>
<dbReference type="GO" id="GO:0016020">
    <property type="term" value="C:membrane"/>
    <property type="evidence" value="ECO:0007669"/>
    <property type="project" value="TreeGrafter"/>
</dbReference>
<evidence type="ECO:0000256" key="3">
    <source>
        <dbReference type="PROSITE-ProRule" id="PRU00277"/>
    </source>
</evidence>
<dbReference type="PROSITE" id="PS50059">
    <property type="entry name" value="FKBP_PPIASE"/>
    <property type="match status" value="1"/>
</dbReference>
<dbReference type="GO" id="GO:0005829">
    <property type="term" value="C:cytosol"/>
    <property type="evidence" value="ECO:0007669"/>
    <property type="project" value="TreeGrafter"/>
</dbReference>
<dbReference type="Pfam" id="PF00254">
    <property type="entry name" value="FKBP_C"/>
    <property type="match status" value="1"/>
</dbReference>
<keyword evidence="1" id="KW-0677">Repeat</keyword>
<dbReference type="PANTHER" id="PTHR46512">
    <property type="entry name" value="PEPTIDYLPROLYL ISOMERASE"/>
    <property type="match status" value="1"/>
</dbReference>
<dbReference type="AlphaFoldDB" id="A0A0R3URM0"/>
<dbReference type="EMBL" id="UXSR01006506">
    <property type="protein sequence ID" value="VDD84523.1"/>
    <property type="molecule type" value="Genomic_DNA"/>
</dbReference>
<comment type="catalytic activity">
    <reaction evidence="3">
        <text>[protein]-peptidylproline (omega=180) = [protein]-peptidylproline (omega=0)</text>
        <dbReference type="Rhea" id="RHEA:16237"/>
        <dbReference type="Rhea" id="RHEA-COMP:10747"/>
        <dbReference type="Rhea" id="RHEA-COMP:10748"/>
        <dbReference type="ChEBI" id="CHEBI:83833"/>
        <dbReference type="ChEBI" id="CHEBI:83834"/>
        <dbReference type="EC" id="5.2.1.8"/>
    </reaction>
</comment>
<keyword evidence="3" id="KW-0413">Isomerase</keyword>
<keyword evidence="2" id="KW-0802">TPR repeat</keyword>
<dbReference type="PANTHER" id="PTHR46512:SF1">
    <property type="entry name" value="PEPTIDYLPROLYL ISOMERASE"/>
    <property type="match status" value="1"/>
</dbReference>
<dbReference type="OrthoDB" id="532682at2759"/>
<dbReference type="GO" id="GO:0043066">
    <property type="term" value="P:negative regulation of apoptotic process"/>
    <property type="evidence" value="ECO:0007669"/>
    <property type="project" value="TreeGrafter"/>
</dbReference>
<evidence type="ECO:0000313" key="6">
    <source>
        <dbReference type="Proteomes" id="UP000267029"/>
    </source>
</evidence>